<dbReference type="Proteomes" id="UP000275078">
    <property type="component" value="Unassembled WGS sequence"/>
</dbReference>
<feature type="region of interest" description="Disordered" evidence="1">
    <location>
        <begin position="83"/>
        <end position="111"/>
    </location>
</feature>
<dbReference type="GO" id="GO:0009986">
    <property type="term" value="C:cell surface"/>
    <property type="evidence" value="ECO:0007669"/>
    <property type="project" value="TreeGrafter"/>
</dbReference>
<evidence type="ECO:0000259" key="2">
    <source>
        <dbReference type="Pfam" id="PF09458"/>
    </source>
</evidence>
<dbReference type="SUPFAM" id="SSF141086">
    <property type="entry name" value="Agglutinin HPA-like"/>
    <property type="match status" value="2"/>
</dbReference>
<dbReference type="GO" id="GO:0098609">
    <property type="term" value="P:cell-cell adhesion"/>
    <property type="evidence" value="ECO:0007669"/>
    <property type="project" value="TreeGrafter"/>
</dbReference>
<dbReference type="Gene3D" id="2.60.40.2080">
    <property type="match status" value="2"/>
</dbReference>
<dbReference type="AlphaFoldDB" id="A0A3N4HCX0"/>
<name>A0A3N4HCX0_ASCIM</name>
<reference evidence="3 4" key="1">
    <citation type="journal article" date="2018" name="Nat. Ecol. Evol.">
        <title>Pezizomycetes genomes reveal the molecular basis of ectomycorrhizal truffle lifestyle.</title>
        <authorList>
            <person name="Murat C."/>
            <person name="Payen T."/>
            <person name="Noel B."/>
            <person name="Kuo A."/>
            <person name="Morin E."/>
            <person name="Chen J."/>
            <person name="Kohler A."/>
            <person name="Krizsan K."/>
            <person name="Balestrini R."/>
            <person name="Da Silva C."/>
            <person name="Montanini B."/>
            <person name="Hainaut M."/>
            <person name="Levati E."/>
            <person name="Barry K.W."/>
            <person name="Belfiori B."/>
            <person name="Cichocki N."/>
            <person name="Clum A."/>
            <person name="Dockter R.B."/>
            <person name="Fauchery L."/>
            <person name="Guy J."/>
            <person name="Iotti M."/>
            <person name="Le Tacon F."/>
            <person name="Lindquist E.A."/>
            <person name="Lipzen A."/>
            <person name="Malagnac F."/>
            <person name="Mello A."/>
            <person name="Molinier V."/>
            <person name="Miyauchi S."/>
            <person name="Poulain J."/>
            <person name="Riccioni C."/>
            <person name="Rubini A."/>
            <person name="Sitrit Y."/>
            <person name="Splivallo R."/>
            <person name="Traeger S."/>
            <person name="Wang M."/>
            <person name="Zifcakova L."/>
            <person name="Wipf D."/>
            <person name="Zambonelli A."/>
            <person name="Paolocci F."/>
            <person name="Nowrousian M."/>
            <person name="Ottonello S."/>
            <person name="Baldrian P."/>
            <person name="Spatafora J.W."/>
            <person name="Henrissat B."/>
            <person name="Nagy L.G."/>
            <person name="Aury J.M."/>
            <person name="Wincker P."/>
            <person name="Grigoriev I.V."/>
            <person name="Bonfante P."/>
            <person name="Martin F.M."/>
        </authorList>
    </citation>
    <scope>NUCLEOTIDE SEQUENCE [LARGE SCALE GENOMIC DNA]</scope>
    <source>
        <strain evidence="3 4">RN42</strain>
    </source>
</reference>
<dbReference type="GO" id="GO:0070492">
    <property type="term" value="F:oligosaccharide binding"/>
    <property type="evidence" value="ECO:0007669"/>
    <property type="project" value="TreeGrafter"/>
</dbReference>
<dbReference type="EMBL" id="ML119875">
    <property type="protein sequence ID" value="RPA72169.1"/>
    <property type="molecule type" value="Genomic_DNA"/>
</dbReference>
<dbReference type="GO" id="GO:0098636">
    <property type="term" value="C:protein complex involved in cell adhesion"/>
    <property type="evidence" value="ECO:0007669"/>
    <property type="project" value="TreeGrafter"/>
</dbReference>
<accession>A0A3N4HCX0</accession>
<evidence type="ECO:0000313" key="3">
    <source>
        <dbReference type="EMBL" id="RPA72169.1"/>
    </source>
</evidence>
<feature type="region of interest" description="Disordered" evidence="1">
    <location>
        <begin position="1"/>
        <end position="29"/>
    </location>
</feature>
<gene>
    <name evidence="3" type="ORF">BJ508DRAFT_335300</name>
</gene>
<dbReference type="OrthoDB" id="291007at2759"/>
<feature type="domain" description="H-type lectin" evidence="2">
    <location>
        <begin position="309"/>
        <end position="372"/>
    </location>
</feature>
<protein>
    <recommendedName>
        <fullName evidence="2">H-type lectin domain-containing protein</fullName>
    </recommendedName>
</protein>
<feature type="domain" description="H-type lectin" evidence="2">
    <location>
        <begin position="405"/>
        <end position="462"/>
    </location>
</feature>
<dbReference type="GO" id="GO:0030247">
    <property type="term" value="F:polysaccharide binding"/>
    <property type="evidence" value="ECO:0007669"/>
    <property type="project" value="TreeGrafter"/>
</dbReference>
<dbReference type="Pfam" id="PF09458">
    <property type="entry name" value="H_lectin"/>
    <property type="match status" value="2"/>
</dbReference>
<dbReference type="GO" id="GO:0046871">
    <property type="term" value="F:N-acetylgalactosamine binding"/>
    <property type="evidence" value="ECO:0007669"/>
    <property type="project" value="TreeGrafter"/>
</dbReference>
<evidence type="ECO:0000313" key="4">
    <source>
        <dbReference type="Proteomes" id="UP000275078"/>
    </source>
</evidence>
<feature type="compositionally biased region" description="Polar residues" evidence="1">
    <location>
        <begin position="87"/>
        <end position="109"/>
    </location>
</feature>
<sequence>MRDNESLCSMRNDGESCSAVEDDERPNPPSDYESEACACFIVSDQKYTCYNCEMRDRSGINDDGPCDFEVPKKRIRRKRPIIPGQEYWSSSSQPSDGTRTPNTWTSSSEMEVPSFENLSIDDFDDAAVCEDHRREECCAIRNDEGNESVLLDHIDGLFARLSAEAKAISIARRLKPSSPSIGSANHEWEFDTKSTFHKLPYCIKHIFGIPQIAVALTGFSIDGNLDKFKGGVAGLFISPTNQRKSEFDMHLATKRHTSYLIADSIRFDWLELQACHTNDGLWQHGHWSLDATAWLEADGLHNGDEGHAFITFEAAYEEVPSVVLFVTGFGASPRNLRLAVSAEDITTTGFRLEPTTWRDTLLFEFTVAWVAYPSATKGICSGSISAKPEEPQQINMGYEAFPPGMFTKPPKVMVGLNYLDLEHRQQNIKCFVSNVTHLGMCWNADSWGETINHGAGISYLAIEES</sequence>
<dbReference type="InterPro" id="IPR037221">
    <property type="entry name" value="H-type_lectin_dom_sf"/>
</dbReference>
<dbReference type="InterPro" id="IPR019019">
    <property type="entry name" value="H-type_lectin_domain"/>
</dbReference>
<evidence type="ECO:0000256" key="1">
    <source>
        <dbReference type="SAM" id="MobiDB-lite"/>
    </source>
</evidence>
<dbReference type="InterPro" id="IPR052487">
    <property type="entry name" value="Galactose-binding_lectin"/>
</dbReference>
<dbReference type="STRING" id="1160509.A0A3N4HCX0"/>
<keyword evidence="4" id="KW-1185">Reference proteome</keyword>
<organism evidence="3 4">
    <name type="scientific">Ascobolus immersus RN42</name>
    <dbReference type="NCBI Taxonomy" id="1160509"/>
    <lineage>
        <taxon>Eukaryota</taxon>
        <taxon>Fungi</taxon>
        <taxon>Dikarya</taxon>
        <taxon>Ascomycota</taxon>
        <taxon>Pezizomycotina</taxon>
        <taxon>Pezizomycetes</taxon>
        <taxon>Pezizales</taxon>
        <taxon>Ascobolaceae</taxon>
        <taxon>Ascobolus</taxon>
    </lineage>
</organism>
<proteinExistence type="predicted"/>
<dbReference type="PANTHER" id="PTHR46938">
    <property type="entry name" value="DISCOIDIN-1 SUBUNIT A-RELATED-RELATED"/>
    <property type="match status" value="1"/>
</dbReference>